<feature type="coiled-coil region" evidence="1">
    <location>
        <begin position="44"/>
        <end position="87"/>
    </location>
</feature>
<dbReference type="InterPro" id="IPR026175">
    <property type="entry name" value="MIPOL1"/>
</dbReference>
<dbReference type="Proteomes" id="UP001460270">
    <property type="component" value="Unassembled WGS sequence"/>
</dbReference>
<name>A0AAW0MP92_9GOBI</name>
<organism evidence="2 3">
    <name type="scientific">Mugilogobius chulae</name>
    <name type="common">yellowstripe goby</name>
    <dbReference type="NCBI Taxonomy" id="88201"/>
    <lineage>
        <taxon>Eukaryota</taxon>
        <taxon>Metazoa</taxon>
        <taxon>Chordata</taxon>
        <taxon>Craniata</taxon>
        <taxon>Vertebrata</taxon>
        <taxon>Euteleostomi</taxon>
        <taxon>Actinopterygii</taxon>
        <taxon>Neopterygii</taxon>
        <taxon>Teleostei</taxon>
        <taxon>Neoteleostei</taxon>
        <taxon>Acanthomorphata</taxon>
        <taxon>Gobiaria</taxon>
        <taxon>Gobiiformes</taxon>
        <taxon>Gobioidei</taxon>
        <taxon>Gobiidae</taxon>
        <taxon>Gobionellinae</taxon>
        <taxon>Mugilogobius</taxon>
    </lineage>
</organism>
<sequence>MSWGGQGGLGGRGGRIVIGCRPFATGWSCQPIRAQRFRTETKTSRFLLKELDSLRDLNAKLQEQLLQKQKELQRKDLNDQLRQNQNEQQIWSKTTELVEQLMEAQKEREQAMMSRLLLANEERDQALLTAQRLSQAAANQ</sequence>
<dbReference type="PANTHER" id="PTHR22089:SF2">
    <property type="entry name" value="MIRROR-IMAGE POLYDACTYLY GENE 1 PROTEIN"/>
    <property type="match status" value="1"/>
</dbReference>
<proteinExistence type="predicted"/>
<dbReference type="EMBL" id="JBBPFD010000156">
    <property type="protein sequence ID" value="KAK7880028.1"/>
    <property type="molecule type" value="Genomic_DNA"/>
</dbReference>
<dbReference type="PANTHER" id="PTHR22089">
    <property type="entry name" value="MIRROR-IMAGE POLYDACTYLY GENE 1 PROTEIN"/>
    <property type="match status" value="1"/>
</dbReference>
<gene>
    <name evidence="2" type="ORF">WMY93_033298</name>
</gene>
<accession>A0AAW0MP92</accession>
<comment type="caution">
    <text evidence="2">The sequence shown here is derived from an EMBL/GenBank/DDBJ whole genome shotgun (WGS) entry which is preliminary data.</text>
</comment>
<evidence type="ECO:0000256" key="1">
    <source>
        <dbReference type="SAM" id="Coils"/>
    </source>
</evidence>
<keyword evidence="3" id="KW-1185">Reference proteome</keyword>
<dbReference type="AlphaFoldDB" id="A0AAW0MP92"/>
<reference evidence="3" key="1">
    <citation type="submission" date="2024-04" db="EMBL/GenBank/DDBJ databases">
        <title>Salinicola lusitanus LLJ914,a marine bacterium isolated from the Okinawa Trough.</title>
        <authorList>
            <person name="Li J."/>
        </authorList>
    </citation>
    <scope>NUCLEOTIDE SEQUENCE [LARGE SCALE GENOMIC DNA]</scope>
</reference>
<keyword evidence="1" id="KW-0175">Coiled coil</keyword>
<evidence type="ECO:0000313" key="2">
    <source>
        <dbReference type="EMBL" id="KAK7880028.1"/>
    </source>
</evidence>
<protein>
    <submittedName>
        <fullName evidence="2">Uncharacterized protein</fullName>
    </submittedName>
</protein>
<evidence type="ECO:0000313" key="3">
    <source>
        <dbReference type="Proteomes" id="UP001460270"/>
    </source>
</evidence>